<evidence type="ECO:0000256" key="9">
    <source>
        <dbReference type="RuleBase" id="RU003346"/>
    </source>
</evidence>
<dbReference type="PROSITE" id="PS00216">
    <property type="entry name" value="SUGAR_TRANSPORT_1"/>
    <property type="match status" value="1"/>
</dbReference>
<dbReference type="PANTHER" id="PTHR48020">
    <property type="entry name" value="PROTON MYO-INOSITOL COTRANSPORTER"/>
    <property type="match status" value="1"/>
</dbReference>
<feature type="transmembrane region" description="Helical" evidence="10">
    <location>
        <begin position="47"/>
        <end position="64"/>
    </location>
</feature>
<feature type="transmembrane region" description="Helical" evidence="10">
    <location>
        <begin position="392"/>
        <end position="415"/>
    </location>
</feature>
<dbReference type="SUPFAM" id="SSF103473">
    <property type="entry name" value="MFS general substrate transporter"/>
    <property type="match status" value="1"/>
</dbReference>
<evidence type="ECO:0000313" key="12">
    <source>
        <dbReference type="EMBL" id="QTE31307.1"/>
    </source>
</evidence>
<dbReference type="FunFam" id="1.20.1250.20:FF:000218">
    <property type="entry name" value="facilitated trehalose transporter Tret1"/>
    <property type="match status" value="1"/>
</dbReference>
<feature type="transmembrane region" description="Helical" evidence="10">
    <location>
        <begin position="76"/>
        <end position="94"/>
    </location>
</feature>
<keyword evidence="13" id="KW-1185">Reference proteome</keyword>
<dbReference type="InterPro" id="IPR047984">
    <property type="entry name" value="XylE-like"/>
</dbReference>
<dbReference type="InterPro" id="IPR036259">
    <property type="entry name" value="MFS_trans_sf"/>
</dbReference>
<evidence type="ECO:0000259" key="11">
    <source>
        <dbReference type="PROSITE" id="PS50850"/>
    </source>
</evidence>
<feature type="transmembrane region" description="Helical" evidence="10">
    <location>
        <begin position="359"/>
        <end position="380"/>
    </location>
</feature>
<keyword evidence="5" id="KW-0762">Sugar transport</keyword>
<evidence type="ECO:0000256" key="1">
    <source>
        <dbReference type="ARBA" id="ARBA00004651"/>
    </source>
</evidence>
<keyword evidence="4" id="KW-1003">Cell membrane</keyword>
<dbReference type="Proteomes" id="UP000663937">
    <property type="component" value="Chromosome"/>
</dbReference>
<dbReference type="GO" id="GO:0022857">
    <property type="term" value="F:transmembrane transporter activity"/>
    <property type="evidence" value="ECO:0007669"/>
    <property type="project" value="InterPro"/>
</dbReference>
<dbReference type="InterPro" id="IPR005828">
    <property type="entry name" value="MFS_sugar_transport-like"/>
</dbReference>
<accession>A0A8A4ZLC3</accession>
<evidence type="ECO:0000256" key="5">
    <source>
        <dbReference type="ARBA" id="ARBA00022597"/>
    </source>
</evidence>
<dbReference type="PRINTS" id="PR00171">
    <property type="entry name" value="SUGRTRNSPORT"/>
</dbReference>
<evidence type="ECO:0000256" key="3">
    <source>
        <dbReference type="ARBA" id="ARBA00022448"/>
    </source>
</evidence>
<dbReference type="NCBIfam" id="TIGR00879">
    <property type="entry name" value="SP"/>
    <property type="match status" value="1"/>
</dbReference>
<feature type="transmembrane region" description="Helical" evidence="10">
    <location>
        <begin position="165"/>
        <end position="183"/>
    </location>
</feature>
<evidence type="ECO:0000256" key="8">
    <source>
        <dbReference type="ARBA" id="ARBA00023136"/>
    </source>
</evidence>
<dbReference type="GO" id="GO:0005886">
    <property type="term" value="C:plasma membrane"/>
    <property type="evidence" value="ECO:0007669"/>
    <property type="project" value="UniProtKB-SubCell"/>
</dbReference>
<dbReference type="CDD" id="cd17359">
    <property type="entry name" value="MFS_XylE_like"/>
    <property type="match status" value="1"/>
</dbReference>
<evidence type="ECO:0000256" key="7">
    <source>
        <dbReference type="ARBA" id="ARBA00022989"/>
    </source>
</evidence>
<dbReference type="PROSITE" id="PS00217">
    <property type="entry name" value="SUGAR_TRANSPORT_2"/>
    <property type="match status" value="1"/>
</dbReference>
<protein>
    <submittedName>
        <fullName evidence="12">Sugar porter family MFS transporter</fullName>
    </submittedName>
</protein>
<evidence type="ECO:0000256" key="2">
    <source>
        <dbReference type="ARBA" id="ARBA00010992"/>
    </source>
</evidence>
<dbReference type="InterPro" id="IPR005829">
    <property type="entry name" value="Sugar_transporter_CS"/>
</dbReference>
<comment type="subcellular location">
    <subcellularLocation>
        <location evidence="1">Cell membrane</location>
        <topology evidence="1">Multi-pass membrane protein</topology>
    </subcellularLocation>
</comment>
<dbReference type="InterPro" id="IPR003663">
    <property type="entry name" value="Sugar/inositol_transpt"/>
</dbReference>
<feature type="transmembrane region" description="Helical" evidence="10">
    <location>
        <begin position="316"/>
        <end position="339"/>
    </location>
</feature>
<dbReference type="Gene3D" id="1.20.1250.20">
    <property type="entry name" value="MFS general substrate transporter like domains"/>
    <property type="match status" value="1"/>
</dbReference>
<dbReference type="PANTHER" id="PTHR48020:SF12">
    <property type="entry name" value="PROTON MYO-INOSITOL COTRANSPORTER"/>
    <property type="match status" value="1"/>
</dbReference>
<feature type="domain" description="Major facilitator superfamily (MFS) profile" evidence="11">
    <location>
        <begin position="4"/>
        <end position="446"/>
    </location>
</feature>
<proteinExistence type="inferred from homology"/>
<evidence type="ECO:0000256" key="6">
    <source>
        <dbReference type="ARBA" id="ARBA00022692"/>
    </source>
</evidence>
<sequence>MGAIAMVATLGGLLFGYDTGVIAGALPFMTDSAAGGGLGLTPVTEGLVTSSLLFGAAFGALYGGRLSDRYGRRHNILMLAVIFFVGAIGAALAPNVAVMIVARIVLGLAVGGASATVPVYLAEIAPKELRGRLVAVDQLMICTGQLLAYSVNAVLANVWDGHSTWRWMLFACSIPAIALWIGMHRMPETARWFAGRFRFAEAAQVLTSTRRPDYDVKGELGEMLTVAQESAITREGGWADLRTPWIKRLVLIGVGIAVLQQLTGVNTLMYYAPTILTETGLGTNTALTATIANGVVSVLASAVGLWLVGRFRRRQLLLVGQVGIIASLTAITLTFGLLIQPSLAAGTTPAVSSSYTVLAFMLCFLVFQQGAVSPVTWVMLSEIFPMTMRGFGMGLAVFLMWIANAIISFSFPVLISTFGGTGTFGVFACINVGTALFTWKLVPETAHLTLEELEEEFRHASA</sequence>
<evidence type="ECO:0000256" key="4">
    <source>
        <dbReference type="ARBA" id="ARBA00022475"/>
    </source>
</evidence>
<dbReference type="InterPro" id="IPR050814">
    <property type="entry name" value="Myo-inositol_Transporter"/>
</dbReference>
<organism evidence="12 13">
    <name type="scientific">Pengzhenrongella sicca</name>
    <dbReference type="NCBI Taxonomy" id="2819238"/>
    <lineage>
        <taxon>Bacteria</taxon>
        <taxon>Bacillati</taxon>
        <taxon>Actinomycetota</taxon>
        <taxon>Actinomycetes</taxon>
        <taxon>Micrococcales</taxon>
        <taxon>Pengzhenrongella</taxon>
    </lineage>
</organism>
<feature type="transmembrane region" description="Helical" evidence="10">
    <location>
        <begin position="421"/>
        <end position="442"/>
    </location>
</feature>
<evidence type="ECO:0000313" key="13">
    <source>
        <dbReference type="Proteomes" id="UP000663937"/>
    </source>
</evidence>
<keyword evidence="7 10" id="KW-1133">Transmembrane helix</keyword>
<keyword evidence="8 10" id="KW-0472">Membrane</keyword>
<dbReference type="AlphaFoldDB" id="A0A8A4ZLC3"/>
<feature type="transmembrane region" description="Helical" evidence="10">
    <location>
        <begin position="291"/>
        <end position="309"/>
    </location>
</feature>
<dbReference type="Pfam" id="PF00083">
    <property type="entry name" value="Sugar_tr"/>
    <property type="match status" value="1"/>
</dbReference>
<dbReference type="InterPro" id="IPR020846">
    <property type="entry name" value="MFS_dom"/>
</dbReference>
<keyword evidence="3 9" id="KW-0813">Transport</keyword>
<dbReference type="KEGG" id="psic:J4E96_04000"/>
<evidence type="ECO:0000256" key="10">
    <source>
        <dbReference type="SAM" id="Phobius"/>
    </source>
</evidence>
<gene>
    <name evidence="12" type="ORF">J4E96_04000</name>
</gene>
<comment type="similarity">
    <text evidence="2 9">Belongs to the major facilitator superfamily. Sugar transporter (TC 2.A.1.1) family.</text>
</comment>
<feature type="transmembrane region" description="Helical" evidence="10">
    <location>
        <begin position="133"/>
        <end position="159"/>
    </location>
</feature>
<keyword evidence="6 10" id="KW-0812">Transmembrane</keyword>
<dbReference type="EMBL" id="CP071868">
    <property type="protein sequence ID" value="QTE31307.1"/>
    <property type="molecule type" value="Genomic_DNA"/>
</dbReference>
<dbReference type="PROSITE" id="PS50850">
    <property type="entry name" value="MFS"/>
    <property type="match status" value="1"/>
</dbReference>
<feature type="transmembrane region" description="Helical" evidence="10">
    <location>
        <begin position="249"/>
        <end position="271"/>
    </location>
</feature>
<name>A0A8A4ZLC3_9MICO</name>
<feature type="transmembrane region" description="Helical" evidence="10">
    <location>
        <begin position="100"/>
        <end position="121"/>
    </location>
</feature>
<reference evidence="12" key="1">
    <citation type="submission" date="2021-03" db="EMBL/GenBank/DDBJ databases">
        <title>Pengzhenrongella sicca gen. nov., sp. nov., a new member of suborder Micrococcineae isolated from High-Arctic tundra soil.</title>
        <authorList>
            <person name="Peng F."/>
        </authorList>
    </citation>
    <scope>NUCLEOTIDE SEQUENCE</scope>
    <source>
        <strain evidence="12">LRZ-2</strain>
    </source>
</reference>